<keyword evidence="3" id="KW-0723">Serine/threonine-protein kinase</keyword>
<dbReference type="SUPFAM" id="SSF52058">
    <property type="entry name" value="L domain-like"/>
    <property type="match status" value="3"/>
</dbReference>
<dbReference type="PROSITE" id="PS00107">
    <property type="entry name" value="PROTEIN_KINASE_ATP"/>
    <property type="match status" value="1"/>
</dbReference>
<keyword evidence="13 17" id="KW-0472">Membrane</keyword>
<evidence type="ECO:0000256" key="2">
    <source>
        <dbReference type="ARBA" id="ARBA00008684"/>
    </source>
</evidence>
<dbReference type="Gene3D" id="3.80.10.10">
    <property type="entry name" value="Ribonuclease Inhibitor"/>
    <property type="match status" value="3"/>
</dbReference>
<evidence type="ECO:0000313" key="21">
    <source>
        <dbReference type="Proteomes" id="UP000594263"/>
    </source>
</evidence>
<keyword evidence="5" id="KW-0808">Transferase</keyword>
<sequence length="981" mass="106483">MTSLNRLSFPILLLLCLISFAAAAATDPDQLQLLQTIKASLQSDANSEALATWDDKTPVCSFAGVRCDGEGLVNEIDLTGKRLAGALPVDSICRLPSLEKLALGFNSLRGEVGAGLNSCVGLTYLDLGNNLFSGSVPDISGLTRLQHLYLNKSGFSGRFPWRALTNMTELRTLSVGDNAFETSPFPPEALKLTKLKDIYMSNCSISGPIPPQIGELTELETLELSDNGMTGPIPAEIGKLRSLWMLEIYNNKLNGTIPDTFRNLTNLQKLDLSTNYIHGDLSALRNLTNLVTIQLFENELTGEIPPEFGEFKKLVNLSLYTNSLTGQLPASLGSWAEFLFIDVSTNHLTGPIPKDMCKNGKMFALLMLENNFTGEIPESYARCASLKRFRVGRNQLTGAVPAGLWGLPELNIVDIERNLLEGSIGSEIGSAKSLTTVWAGNNKLCGELPEEIVKATSLDEIDLQSNRISGNIPAAIGDLKLLSSLNLQGNEIGGEIPDSIGECMLLSSLNLSRNILTGKIPATIGELPALNSLDLSNNEISGEIPESLAALHFSFLDLSNNRLSGRVPSFLSSKVYSGSLAGNEGLCGGGGKLFPPCAAEKRRSVRTLVICLVTGSVVVGVLVAILVCLKKAKVGEVRSLSWSMKSFQLVSFTEDEIIEAIKPENLIGKGGSGSVYRVTLSGRDLAVKHIWNPENPLSAVTTATSPILGGGRRRRSEFESEVATLSAIRHVNVVKLYCSITSDDSSSSLLVYEYMPRGSLWDRLHLSEKLELDWETRYEIALGSARGLEYLHHGLTRPVVHRDVKSSNILLDDFFKPRIADFGLAKIANSGGASKDSHVVAGTHGYIAPEYGYTYRVDEKSDVYSFGVVLMELVTGKRPMEPEFGDNKDIVGWVCGNMKNKESVMGLVDSRLPEALKEEAVKVLRIAVICTARLPSIRPTMRSVVQMLEEAEPCKVVTIVASKKEMEGDEGKFKSKISSNF</sequence>
<dbReference type="GO" id="GO:0005524">
    <property type="term" value="F:ATP binding"/>
    <property type="evidence" value="ECO:0007669"/>
    <property type="project" value="UniProtKB-UniRule"/>
</dbReference>
<dbReference type="FunFam" id="1.10.510.10:FF:000276">
    <property type="entry name" value="LRR receptor-like serine/threonine-protein kinase RCH1"/>
    <property type="match status" value="1"/>
</dbReference>
<dbReference type="EnsemblPlants" id="Kaladp0095s0425.1.v1.1">
    <property type="protein sequence ID" value="Kaladp0095s0425.1.v1.1"/>
    <property type="gene ID" value="Kaladp0095s0425.v1.1"/>
</dbReference>
<dbReference type="Pfam" id="PF00069">
    <property type="entry name" value="Pkinase"/>
    <property type="match status" value="1"/>
</dbReference>
<dbReference type="PANTHER" id="PTHR48056:SF41">
    <property type="entry name" value="RECEPTOR-LIKE PROTEIN KINASE HAIKU2"/>
    <property type="match status" value="1"/>
</dbReference>
<dbReference type="PANTHER" id="PTHR48056">
    <property type="entry name" value="LRR RECEPTOR-LIKE SERINE/THREONINE-PROTEIN KINASE-RELATED"/>
    <property type="match status" value="1"/>
</dbReference>
<evidence type="ECO:0000256" key="11">
    <source>
        <dbReference type="ARBA" id="ARBA00022840"/>
    </source>
</evidence>
<evidence type="ECO:0000313" key="20">
    <source>
        <dbReference type="EnsemblPlants" id="Kaladp0095s0425.1.v1.1"/>
    </source>
</evidence>
<evidence type="ECO:0000256" key="5">
    <source>
        <dbReference type="ARBA" id="ARBA00022679"/>
    </source>
</evidence>
<dbReference type="SUPFAM" id="SSF56112">
    <property type="entry name" value="Protein kinase-like (PK-like)"/>
    <property type="match status" value="1"/>
</dbReference>
<protein>
    <recommendedName>
        <fullName evidence="19">Protein kinase domain-containing protein</fullName>
    </recommendedName>
</protein>
<evidence type="ECO:0000256" key="14">
    <source>
        <dbReference type="ARBA" id="ARBA00023170"/>
    </source>
</evidence>
<evidence type="ECO:0000256" key="10">
    <source>
        <dbReference type="ARBA" id="ARBA00022777"/>
    </source>
</evidence>
<dbReference type="Proteomes" id="UP000594263">
    <property type="component" value="Unplaced"/>
</dbReference>
<evidence type="ECO:0000256" key="3">
    <source>
        <dbReference type="ARBA" id="ARBA00022527"/>
    </source>
</evidence>
<evidence type="ECO:0000256" key="7">
    <source>
        <dbReference type="ARBA" id="ARBA00022729"/>
    </source>
</evidence>
<evidence type="ECO:0000256" key="8">
    <source>
        <dbReference type="ARBA" id="ARBA00022737"/>
    </source>
</evidence>
<name>A0A7N0UZB0_KALFE</name>
<evidence type="ECO:0000256" key="1">
    <source>
        <dbReference type="ARBA" id="ARBA00004167"/>
    </source>
</evidence>
<dbReference type="FunFam" id="3.80.10.10:FF:000095">
    <property type="entry name" value="LRR receptor-like serine/threonine-protein kinase GSO1"/>
    <property type="match status" value="1"/>
</dbReference>
<dbReference type="InterPro" id="IPR000719">
    <property type="entry name" value="Prot_kinase_dom"/>
</dbReference>
<dbReference type="GO" id="GO:0001653">
    <property type="term" value="F:peptide receptor activity"/>
    <property type="evidence" value="ECO:0007669"/>
    <property type="project" value="UniProtKB-ARBA"/>
</dbReference>
<keyword evidence="11 16" id="KW-0067">ATP-binding</keyword>
<dbReference type="Gramene" id="Kaladp0095s0425.1.v1.1">
    <property type="protein sequence ID" value="Kaladp0095s0425.1.v1.1"/>
    <property type="gene ID" value="Kaladp0095s0425.v1.1"/>
</dbReference>
<dbReference type="PROSITE" id="PS51450">
    <property type="entry name" value="LRR"/>
    <property type="match status" value="1"/>
</dbReference>
<dbReference type="GO" id="GO:0033612">
    <property type="term" value="F:receptor serine/threonine kinase binding"/>
    <property type="evidence" value="ECO:0007669"/>
    <property type="project" value="TreeGrafter"/>
</dbReference>
<dbReference type="OMA" id="NIDMAGN"/>
<keyword evidence="15" id="KW-0325">Glycoprotein</keyword>
<organism evidence="20 21">
    <name type="scientific">Kalanchoe fedtschenkoi</name>
    <name type="common">Lavender scallops</name>
    <name type="synonym">South American air plant</name>
    <dbReference type="NCBI Taxonomy" id="63787"/>
    <lineage>
        <taxon>Eukaryota</taxon>
        <taxon>Viridiplantae</taxon>
        <taxon>Streptophyta</taxon>
        <taxon>Embryophyta</taxon>
        <taxon>Tracheophyta</taxon>
        <taxon>Spermatophyta</taxon>
        <taxon>Magnoliopsida</taxon>
        <taxon>eudicotyledons</taxon>
        <taxon>Gunneridae</taxon>
        <taxon>Pentapetalae</taxon>
        <taxon>Saxifragales</taxon>
        <taxon>Crassulaceae</taxon>
        <taxon>Kalanchoe</taxon>
    </lineage>
</organism>
<dbReference type="AlphaFoldDB" id="A0A7N0UZB0"/>
<keyword evidence="12 17" id="KW-1133">Transmembrane helix</keyword>
<keyword evidence="7 18" id="KW-0732">Signal</keyword>
<keyword evidence="9 16" id="KW-0547">Nucleotide-binding</keyword>
<dbReference type="InterPro" id="IPR011009">
    <property type="entry name" value="Kinase-like_dom_sf"/>
</dbReference>
<comment type="subcellular location">
    <subcellularLocation>
        <location evidence="1">Membrane</location>
        <topology evidence="1">Single-pass membrane protein</topology>
    </subcellularLocation>
</comment>
<dbReference type="InterPro" id="IPR032675">
    <property type="entry name" value="LRR_dom_sf"/>
</dbReference>
<evidence type="ECO:0000256" key="4">
    <source>
        <dbReference type="ARBA" id="ARBA00022614"/>
    </source>
</evidence>
<keyword evidence="4" id="KW-0433">Leucine-rich repeat</keyword>
<feature type="signal peptide" evidence="18">
    <location>
        <begin position="1"/>
        <end position="23"/>
    </location>
</feature>
<dbReference type="GO" id="GO:0004674">
    <property type="term" value="F:protein serine/threonine kinase activity"/>
    <property type="evidence" value="ECO:0007669"/>
    <property type="project" value="UniProtKB-KW"/>
</dbReference>
<keyword evidence="8" id="KW-0677">Repeat</keyword>
<dbReference type="PROSITE" id="PS50011">
    <property type="entry name" value="PROTEIN_KINASE_DOM"/>
    <property type="match status" value="1"/>
</dbReference>
<dbReference type="Pfam" id="PF00560">
    <property type="entry name" value="LRR_1"/>
    <property type="match status" value="2"/>
</dbReference>
<dbReference type="Pfam" id="PF13855">
    <property type="entry name" value="LRR_8"/>
    <property type="match status" value="1"/>
</dbReference>
<keyword evidence="10" id="KW-0418">Kinase</keyword>
<accession>A0A7N0UZB0</accession>
<evidence type="ECO:0000256" key="18">
    <source>
        <dbReference type="SAM" id="SignalP"/>
    </source>
</evidence>
<evidence type="ECO:0000256" key="6">
    <source>
        <dbReference type="ARBA" id="ARBA00022692"/>
    </source>
</evidence>
<dbReference type="GO" id="GO:0016020">
    <property type="term" value="C:membrane"/>
    <property type="evidence" value="ECO:0007669"/>
    <property type="project" value="UniProtKB-SubCell"/>
</dbReference>
<dbReference type="InterPro" id="IPR055414">
    <property type="entry name" value="LRR_R13L4/SHOC2-like"/>
</dbReference>
<dbReference type="Pfam" id="PF23598">
    <property type="entry name" value="LRR_14"/>
    <property type="match status" value="1"/>
</dbReference>
<dbReference type="Gene3D" id="3.30.200.20">
    <property type="entry name" value="Phosphorylase Kinase, domain 1"/>
    <property type="match status" value="1"/>
</dbReference>
<dbReference type="InterPro" id="IPR001611">
    <property type="entry name" value="Leu-rich_rpt"/>
</dbReference>
<dbReference type="Gene3D" id="1.10.510.10">
    <property type="entry name" value="Transferase(Phosphotransferase) domain 1"/>
    <property type="match status" value="1"/>
</dbReference>
<feature type="chain" id="PRO_5029506801" description="Protein kinase domain-containing protein" evidence="18">
    <location>
        <begin position="24"/>
        <end position="981"/>
    </location>
</feature>
<dbReference type="InterPro" id="IPR013210">
    <property type="entry name" value="LRR_N_plant-typ"/>
</dbReference>
<keyword evidence="21" id="KW-1185">Reference proteome</keyword>
<dbReference type="InterPro" id="IPR050647">
    <property type="entry name" value="Plant_LRR-RLKs"/>
</dbReference>
<dbReference type="FunFam" id="3.80.10.10:FF:000905">
    <property type="entry name" value="Receptor-like protein kinase 7"/>
    <property type="match status" value="1"/>
</dbReference>
<evidence type="ECO:0000256" key="9">
    <source>
        <dbReference type="ARBA" id="ARBA00022741"/>
    </source>
</evidence>
<dbReference type="SMART" id="SM00369">
    <property type="entry name" value="LRR_TYP"/>
    <property type="match status" value="6"/>
</dbReference>
<dbReference type="PROSITE" id="PS00108">
    <property type="entry name" value="PROTEIN_KINASE_ST"/>
    <property type="match status" value="1"/>
</dbReference>
<reference evidence="20" key="1">
    <citation type="submission" date="2021-01" db="UniProtKB">
        <authorList>
            <consortium name="EnsemblPlants"/>
        </authorList>
    </citation>
    <scope>IDENTIFICATION</scope>
</reference>
<evidence type="ECO:0000256" key="13">
    <source>
        <dbReference type="ARBA" id="ARBA00023136"/>
    </source>
</evidence>
<evidence type="ECO:0000256" key="12">
    <source>
        <dbReference type="ARBA" id="ARBA00022989"/>
    </source>
</evidence>
<evidence type="ECO:0000256" key="16">
    <source>
        <dbReference type="PROSITE-ProRule" id="PRU10141"/>
    </source>
</evidence>
<dbReference type="SMART" id="SM00220">
    <property type="entry name" value="S_TKc"/>
    <property type="match status" value="1"/>
</dbReference>
<feature type="domain" description="Protein kinase" evidence="19">
    <location>
        <begin position="661"/>
        <end position="952"/>
    </location>
</feature>
<evidence type="ECO:0000256" key="17">
    <source>
        <dbReference type="SAM" id="Phobius"/>
    </source>
</evidence>
<dbReference type="InterPro" id="IPR008271">
    <property type="entry name" value="Ser/Thr_kinase_AS"/>
</dbReference>
<dbReference type="InterPro" id="IPR003591">
    <property type="entry name" value="Leu-rich_rpt_typical-subtyp"/>
</dbReference>
<dbReference type="Pfam" id="PF08263">
    <property type="entry name" value="LRRNT_2"/>
    <property type="match status" value="1"/>
</dbReference>
<dbReference type="CDD" id="cd14066">
    <property type="entry name" value="STKc_IRAK"/>
    <property type="match status" value="1"/>
</dbReference>
<keyword evidence="14" id="KW-0675">Receptor</keyword>
<comment type="similarity">
    <text evidence="2">Belongs to the protein kinase superfamily. Ser/Thr protein kinase family.</text>
</comment>
<evidence type="ECO:0000256" key="15">
    <source>
        <dbReference type="ARBA" id="ARBA00023180"/>
    </source>
</evidence>
<feature type="binding site" evidence="16">
    <location>
        <position position="688"/>
    </location>
    <ligand>
        <name>ATP</name>
        <dbReference type="ChEBI" id="CHEBI:30616"/>
    </ligand>
</feature>
<feature type="transmembrane region" description="Helical" evidence="17">
    <location>
        <begin position="607"/>
        <end position="629"/>
    </location>
</feature>
<dbReference type="InterPro" id="IPR017441">
    <property type="entry name" value="Protein_kinase_ATP_BS"/>
</dbReference>
<evidence type="ECO:0000259" key="19">
    <source>
        <dbReference type="PROSITE" id="PS50011"/>
    </source>
</evidence>
<proteinExistence type="inferred from homology"/>
<keyword evidence="6 17" id="KW-0812">Transmembrane</keyword>